<evidence type="ECO:0000256" key="5">
    <source>
        <dbReference type="SAM" id="Phobius"/>
    </source>
</evidence>
<dbReference type="PANTHER" id="PTHR33507:SF3">
    <property type="entry name" value="INNER MEMBRANE PROTEIN YBBJ"/>
    <property type="match status" value="1"/>
</dbReference>
<dbReference type="AlphaFoldDB" id="A0A931GXI0"/>
<evidence type="ECO:0000259" key="6">
    <source>
        <dbReference type="Pfam" id="PF01957"/>
    </source>
</evidence>
<dbReference type="RefSeq" id="WP_196824139.1">
    <property type="nucleotide sequence ID" value="NZ_CP046980.1"/>
</dbReference>
<dbReference type="Pfam" id="PF01957">
    <property type="entry name" value="NfeD"/>
    <property type="match status" value="1"/>
</dbReference>
<evidence type="ECO:0000313" key="7">
    <source>
        <dbReference type="EMBL" id="MBG6121619.1"/>
    </source>
</evidence>
<dbReference type="PANTHER" id="PTHR33507">
    <property type="entry name" value="INNER MEMBRANE PROTEIN YBBJ"/>
    <property type="match status" value="1"/>
</dbReference>
<keyword evidence="4 5" id="KW-0472">Membrane</keyword>
<keyword evidence="8" id="KW-1185">Reference proteome</keyword>
<gene>
    <name evidence="7" type="ORF">IW254_000588</name>
</gene>
<reference evidence="7" key="1">
    <citation type="submission" date="2020-11" db="EMBL/GenBank/DDBJ databases">
        <title>Sequencing the genomes of 1000 actinobacteria strains.</title>
        <authorList>
            <person name="Klenk H.-P."/>
        </authorList>
    </citation>
    <scope>NUCLEOTIDE SEQUENCE</scope>
    <source>
        <strain evidence="7">DSM 45632</strain>
    </source>
</reference>
<name>A0A931GXI0_9CORY</name>
<comment type="caution">
    <text evidence="7">The sequence shown here is derived from an EMBL/GenBank/DDBJ whole genome shotgun (WGS) entry which is preliminary data.</text>
</comment>
<dbReference type="InterPro" id="IPR002810">
    <property type="entry name" value="NfeD-like_C"/>
</dbReference>
<protein>
    <submittedName>
        <fullName evidence="7">Membrane protein implicated in regulation of membrane protease activity</fullName>
    </submittedName>
</protein>
<dbReference type="Proteomes" id="UP000658613">
    <property type="component" value="Unassembled WGS sequence"/>
</dbReference>
<dbReference type="Gene3D" id="2.40.50.140">
    <property type="entry name" value="Nucleic acid-binding proteins"/>
    <property type="match status" value="1"/>
</dbReference>
<evidence type="ECO:0000313" key="8">
    <source>
        <dbReference type="Proteomes" id="UP000658613"/>
    </source>
</evidence>
<dbReference type="InterPro" id="IPR012340">
    <property type="entry name" value="NA-bd_OB-fold"/>
</dbReference>
<evidence type="ECO:0000256" key="4">
    <source>
        <dbReference type="ARBA" id="ARBA00023136"/>
    </source>
</evidence>
<dbReference type="EMBL" id="JADOUE010000001">
    <property type="protein sequence ID" value="MBG6121619.1"/>
    <property type="molecule type" value="Genomic_DNA"/>
</dbReference>
<evidence type="ECO:0000256" key="2">
    <source>
        <dbReference type="ARBA" id="ARBA00022692"/>
    </source>
</evidence>
<organism evidence="7 8">
    <name type="scientific">Corynebacterium aquatimens</name>
    <dbReference type="NCBI Taxonomy" id="1190508"/>
    <lineage>
        <taxon>Bacteria</taxon>
        <taxon>Bacillati</taxon>
        <taxon>Actinomycetota</taxon>
        <taxon>Actinomycetes</taxon>
        <taxon>Mycobacteriales</taxon>
        <taxon>Corynebacteriaceae</taxon>
        <taxon>Corynebacterium</taxon>
    </lineage>
</organism>
<dbReference type="InterPro" id="IPR052165">
    <property type="entry name" value="Membrane_assoc_protease"/>
</dbReference>
<keyword evidence="2 5" id="KW-0812">Transmembrane</keyword>
<evidence type="ECO:0000256" key="1">
    <source>
        <dbReference type="ARBA" id="ARBA00004141"/>
    </source>
</evidence>
<comment type="subcellular location">
    <subcellularLocation>
        <location evidence="1">Membrane</location>
        <topology evidence="1">Multi-pass membrane protein</topology>
    </subcellularLocation>
</comment>
<dbReference type="GO" id="GO:0008233">
    <property type="term" value="F:peptidase activity"/>
    <property type="evidence" value="ECO:0007669"/>
    <property type="project" value="UniProtKB-KW"/>
</dbReference>
<proteinExistence type="predicted"/>
<feature type="domain" description="NfeD-like C-terminal" evidence="6">
    <location>
        <begin position="84"/>
        <end position="141"/>
    </location>
</feature>
<feature type="transmembrane region" description="Helical" evidence="5">
    <location>
        <begin position="45"/>
        <end position="65"/>
    </location>
</feature>
<keyword evidence="7" id="KW-0645">Protease</keyword>
<dbReference type="GO" id="GO:0006508">
    <property type="term" value="P:proteolysis"/>
    <property type="evidence" value="ECO:0007669"/>
    <property type="project" value="UniProtKB-KW"/>
</dbReference>
<dbReference type="GO" id="GO:0005886">
    <property type="term" value="C:plasma membrane"/>
    <property type="evidence" value="ECO:0007669"/>
    <property type="project" value="TreeGrafter"/>
</dbReference>
<keyword evidence="3 5" id="KW-1133">Transmembrane helix</keyword>
<sequence>MGPLVWAIAAMILAVLELAVGEFTLLMLASAAFITAGVTWAGGGLHPGIEVAVFGLSSAAMLFFVRPYLHRHFHKPAALDTSTKALVGTRAIVLEDITPTGGQIKLDGSIWSARALDPGQVIREGEFVTVSDIDGPTAVVWQD</sequence>
<accession>A0A931GXI0</accession>
<dbReference type="SUPFAM" id="SSF141322">
    <property type="entry name" value="NfeD domain-like"/>
    <property type="match status" value="1"/>
</dbReference>
<keyword evidence="7" id="KW-0378">Hydrolase</keyword>
<evidence type="ECO:0000256" key="3">
    <source>
        <dbReference type="ARBA" id="ARBA00022989"/>
    </source>
</evidence>